<keyword evidence="4" id="KW-1133">Transmembrane helix</keyword>
<dbReference type="PANTHER" id="PTHR37981:SF1">
    <property type="entry name" value="SGNH HYDROLASE-TYPE ESTERASE DOMAIN-CONTAINING PROTEIN"/>
    <property type="match status" value="1"/>
</dbReference>
<dbReference type="GO" id="GO:0016788">
    <property type="term" value="F:hydrolase activity, acting on ester bonds"/>
    <property type="evidence" value="ECO:0007669"/>
    <property type="project" value="InterPro"/>
</dbReference>
<feature type="active site" description="Nucleophile" evidence="1">
    <location>
        <position position="101"/>
    </location>
</feature>
<name>A0A6G2BCR5_9ACTN</name>
<accession>A0A6G2BCR5</accession>
<dbReference type="Pfam" id="PF00652">
    <property type="entry name" value="Ricin_B_lectin"/>
    <property type="match status" value="1"/>
</dbReference>
<feature type="active site" evidence="1">
    <location>
        <position position="357"/>
    </location>
</feature>
<dbReference type="Pfam" id="PF13472">
    <property type="entry name" value="Lipase_GDSL_2"/>
    <property type="match status" value="1"/>
</dbReference>
<dbReference type="InterPro" id="IPR037460">
    <property type="entry name" value="SEST-like"/>
</dbReference>
<dbReference type="CDD" id="cd00161">
    <property type="entry name" value="beta-trefoil_Ricin-like"/>
    <property type="match status" value="1"/>
</dbReference>
<dbReference type="SMART" id="SM00458">
    <property type="entry name" value="RICIN"/>
    <property type="match status" value="1"/>
</dbReference>
<dbReference type="AlphaFoldDB" id="A0A6G2BCR5"/>
<dbReference type="EMBL" id="WIXO01000001">
    <property type="protein sequence ID" value="MTE19853.1"/>
    <property type="molecule type" value="Genomic_DNA"/>
</dbReference>
<dbReference type="SUPFAM" id="SSF52266">
    <property type="entry name" value="SGNH hydrolase"/>
    <property type="match status" value="1"/>
</dbReference>
<comment type="caution">
    <text evidence="6">The sequence shown here is derived from an EMBL/GenBank/DDBJ whole genome shotgun (WGS) entry which is preliminary data.</text>
</comment>
<feature type="region of interest" description="Disordered" evidence="3">
    <location>
        <begin position="1"/>
        <end position="26"/>
    </location>
</feature>
<sequence>MERARRLVGRRGTTGGGGEARGRRTRAVRGALAAVAALTTLTGLLAAAPAAATDRPAARRAVPLPPELEEIRAEWARALYGDPAPRPVEERKTALISLGDSEISGEGVGTYEPGTDGPDNWCHRSPDAAVHRTGIPVDVTYNVACSGASTDNVRIGGRKQYADELVQSDSLAIAARTTRLSMVLLVVGANDDLRFGPVMTDCVARWFLLRGPCAPTYADGWQARIDGLVPKVERTARDLRTVMREAGYADDDYRLVLLGYPGPIGPDVRDNPHYRGKLPGGCTVHDEDARWARDHAVPLFATGMREAARRAGVTFLDASRLFHGHEVCMEAPRARGLWVDPTNPFPPDFNSVRQSFHPNHRGHGAFAACLTRLHGTEAREASCADAAGTGSPALYAGAWDDHFAPLRNVAWSTCLGVDGTTGRNGTPVRLGDCDGGRHQGWWYDAEQRALHVELTHDRCVDVPGGRHEAGVAVRLYDCHGGAGRRFVRDGDTLRPEAARELCLTAPGPRETVRLRPCDGSDRQRFVREG</sequence>
<dbReference type="InterPro" id="IPR000772">
    <property type="entry name" value="Ricin_B_lectin"/>
</dbReference>
<dbReference type="CDD" id="cd01823">
    <property type="entry name" value="SEST_like"/>
    <property type="match status" value="1"/>
</dbReference>
<dbReference type="InterPro" id="IPR035992">
    <property type="entry name" value="Ricin_B-like_lectins"/>
</dbReference>
<evidence type="ECO:0000256" key="4">
    <source>
        <dbReference type="SAM" id="Phobius"/>
    </source>
</evidence>
<dbReference type="PROSITE" id="PS50231">
    <property type="entry name" value="RICIN_B_LECTIN"/>
    <property type="match status" value="1"/>
</dbReference>
<keyword evidence="4" id="KW-0812">Transmembrane</keyword>
<organism evidence="6 7">
    <name type="scientific">Streptomyces taklimakanensis</name>
    <dbReference type="NCBI Taxonomy" id="2569853"/>
    <lineage>
        <taxon>Bacteria</taxon>
        <taxon>Bacillati</taxon>
        <taxon>Actinomycetota</taxon>
        <taxon>Actinomycetes</taxon>
        <taxon>Kitasatosporales</taxon>
        <taxon>Streptomycetaceae</taxon>
        <taxon>Streptomyces</taxon>
    </lineage>
</organism>
<gene>
    <name evidence="6" type="ORF">F0L17_12145</name>
</gene>
<feature type="disulfide bond" evidence="2">
    <location>
        <begin position="122"/>
        <end position="145"/>
    </location>
</feature>
<dbReference type="GO" id="GO:0006629">
    <property type="term" value="P:lipid metabolic process"/>
    <property type="evidence" value="ECO:0007669"/>
    <property type="project" value="TreeGrafter"/>
</dbReference>
<keyword evidence="4" id="KW-0472">Membrane</keyword>
<evidence type="ECO:0000259" key="5">
    <source>
        <dbReference type="SMART" id="SM00458"/>
    </source>
</evidence>
<dbReference type="PANTHER" id="PTHR37981">
    <property type="entry name" value="LIPASE 2"/>
    <property type="match status" value="1"/>
</dbReference>
<keyword evidence="2" id="KW-1015">Disulfide bond</keyword>
<dbReference type="RefSeq" id="WP_155071088.1">
    <property type="nucleotide sequence ID" value="NZ_WIXO01000001.1"/>
</dbReference>
<dbReference type="Proteomes" id="UP000473014">
    <property type="component" value="Unassembled WGS sequence"/>
</dbReference>
<feature type="disulfide bond" evidence="2">
    <location>
        <begin position="202"/>
        <end position="213"/>
    </location>
</feature>
<dbReference type="Gene3D" id="2.80.10.50">
    <property type="match status" value="1"/>
</dbReference>
<dbReference type="InterPro" id="IPR013830">
    <property type="entry name" value="SGNH_hydro"/>
</dbReference>
<dbReference type="InterPro" id="IPR036514">
    <property type="entry name" value="SGNH_hydro_sf"/>
</dbReference>
<keyword evidence="7" id="KW-1185">Reference proteome</keyword>
<evidence type="ECO:0000256" key="3">
    <source>
        <dbReference type="SAM" id="MobiDB-lite"/>
    </source>
</evidence>
<feature type="domain" description="Ricin B lectin" evidence="5">
    <location>
        <begin position="401"/>
        <end position="528"/>
    </location>
</feature>
<dbReference type="OrthoDB" id="3498399at2"/>
<feature type="transmembrane region" description="Helical" evidence="4">
    <location>
        <begin position="31"/>
        <end position="52"/>
    </location>
</feature>
<evidence type="ECO:0000256" key="2">
    <source>
        <dbReference type="PIRSR" id="PIRSR637460-2"/>
    </source>
</evidence>
<evidence type="ECO:0000256" key="1">
    <source>
        <dbReference type="PIRSR" id="PIRSR637460-1"/>
    </source>
</evidence>
<dbReference type="Gene3D" id="3.40.50.1110">
    <property type="entry name" value="SGNH hydrolase"/>
    <property type="match status" value="1"/>
</dbReference>
<reference evidence="6 7" key="1">
    <citation type="submission" date="2019-11" db="EMBL/GenBank/DDBJ databases">
        <authorList>
            <person name="Yuan L."/>
        </authorList>
    </citation>
    <scope>NUCLEOTIDE SEQUENCE [LARGE SCALE GENOMIC DNA]</scope>
    <source>
        <strain evidence="6 7">TRM43335</strain>
    </source>
</reference>
<proteinExistence type="predicted"/>
<protein>
    <recommendedName>
        <fullName evidence="5">Ricin B lectin domain-containing protein</fullName>
    </recommendedName>
</protein>
<evidence type="ECO:0000313" key="7">
    <source>
        <dbReference type="Proteomes" id="UP000473014"/>
    </source>
</evidence>
<dbReference type="SUPFAM" id="SSF50370">
    <property type="entry name" value="Ricin B-like lectins"/>
    <property type="match status" value="1"/>
</dbReference>
<evidence type="ECO:0000313" key="6">
    <source>
        <dbReference type="EMBL" id="MTE19853.1"/>
    </source>
</evidence>